<evidence type="ECO:0000259" key="13">
    <source>
        <dbReference type="Pfam" id="PF01435"/>
    </source>
</evidence>
<evidence type="ECO:0000313" key="15">
    <source>
        <dbReference type="Proteomes" id="UP000198982"/>
    </source>
</evidence>
<keyword evidence="2" id="KW-1003">Cell membrane</keyword>
<evidence type="ECO:0000256" key="10">
    <source>
        <dbReference type="ARBA" id="ARBA00023136"/>
    </source>
</evidence>
<dbReference type="AlphaFoldDB" id="A0A1H4PWB2"/>
<feature type="transmembrane region" description="Helical" evidence="12">
    <location>
        <begin position="185"/>
        <end position="206"/>
    </location>
</feature>
<dbReference type="InterPro" id="IPR050083">
    <property type="entry name" value="HtpX_protease"/>
</dbReference>
<keyword evidence="4 12" id="KW-0812">Transmembrane</keyword>
<dbReference type="GO" id="GO:0005886">
    <property type="term" value="C:plasma membrane"/>
    <property type="evidence" value="ECO:0007669"/>
    <property type="project" value="UniProtKB-SubCell"/>
</dbReference>
<keyword evidence="6 11" id="KW-0378">Hydrolase</keyword>
<keyword evidence="3 11" id="KW-0645">Protease</keyword>
<dbReference type="GO" id="GO:0006508">
    <property type="term" value="P:proteolysis"/>
    <property type="evidence" value="ECO:0007669"/>
    <property type="project" value="UniProtKB-KW"/>
</dbReference>
<feature type="transmembrane region" description="Helical" evidence="12">
    <location>
        <begin position="17"/>
        <end position="40"/>
    </location>
</feature>
<comment type="similarity">
    <text evidence="11">Belongs to the peptidase M48 family.</text>
</comment>
<evidence type="ECO:0000256" key="12">
    <source>
        <dbReference type="SAM" id="Phobius"/>
    </source>
</evidence>
<comment type="subcellular location">
    <subcellularLocation>
        <location evidence="1">Cell membrane</location>
        <topology evidence="1">Multi-pass membrane protein</topology>
    </subcellularLocation>
</comment>
<feature type="domain" description="Peptidase M48" evidence="13">
    <location>
        <begin position="104"/>
        <end position="326"/>
    </location>
</feature>
<evidence type="ECO:0000256" key="6">
    <source>
        <dbReference type="ARBA" id="ARBA00022801"/>
    </source>
</evidence>
<reference evidence="15" key="1">
    <citation type="submission" date="2016-10" db="EMBL/GenBank/DDBJ databases">
        <authorList>
            <person name="Varghese N."/>
            <person name="Submissions S."/>
        </authorList>
    </citation>
    <scope>NUCLEOTIDE SEQUENCE [LARGE SCALE GENOMIC DNA]</scope>
    <source>
        <strain evidence="15">DSM 9751</strain>
    </source>
</reference>
<organism evidence="14 15">
    <name type="scientific">Pseudomonas saponiphila</name>
    <dbReference type="NCBI Taxonomy" id="556534"/>
    <lineage>
        <taxon>Bacteria</taxon>
        <taxon>Pseudomonadati</taxon>
        <taxon>Pseudomonadota</taxon>
        <taxon>Gammaproteobacteria</taxon>
        <taxon>Pseudomonadales</taxon>
        <taxon>Pseudomonadaceae</taxon>
        <taxon>Pseudomonas</taxon>
    </lineage>
</organism>
<keyword evidence="7 11" id="KW-0862">Zinc</keyword>
<dbReference type="GO" id="GO:0004222">
    <property type="term" value="F:metalloendopeptidase activity"/>
    <property type="evidence" value="ECO:0007669"/>
    <property type="project" value="InterPro"/>
</dbReference>
<evidence type="ECO:0000313" key="14">
    <source>
        <dbReference type="EMBL" id="SEC11600.1"/>
    </source>
</evidence>
<evidence type="ECO:0000256" key="5">
    <source>
        <dbReference type="ARBA" id="ARBA00022723"/>
    </source>
</evidence>
<evidence type="ECO:0000256" key="7">
    <source>
        <dbReference type="ARBA" id="ARBA00022833"/>
    </source>
</evidence>
<dbReference type="EMBL" id="FNTJ01000001">
    <property type="protein sequence ID" value="SEC11600.1"/>
    <property type="molecule type" value="Genomic_DNA"/>
</dbReference>
<keyword evidence="10 12" id="KW-0472">Membrane</keyword>
<sequence length="336" mass="37229">MKFFQHQARARRHTLQLLLLMTLAVTTLVSLSSLGLGLLWRELSQEYGQPKVLNWAVVAVVAVLMLLVVVLGSWYQRWRLRAGGKVIAEHLGGRLINDSPRGREEQRLLNIVEEMALASGASMPAVYVLPEDAINAFAAGLTPEQAVLGITRGALTHLDRDELQGMVAHEFSHIHNGDMRLNTHLLAVIHGLLVFSLAGIAVLRQAEKQHLGSDRHRFFWQIIFAVLGLALWLFGCLGSLLGNLIKAAICRQREFLADASAVQFTRNPQGIAGALKKIGGSSAGSRLRAFAAAQYSHLYFHQGVKLRLERLFATHPPLAARIQRLDPQWDGRFMPL</sequence>
<evidence type="ECO:0000256" key="3">
    <source>
        <dbReference type="ARBA" id="ARBA00022670"/>
    </source>
</evidence>
<dbReference type="Proteomes" id="UP000198982">
    <property type="component" value="Unassembled WGS sequence"/>
</dbReference>
<dbReference type="Gene3D" id="3.30.2010.10">
    <property type="entry name" value="Metalloproteases ('zincins'), catalytic domain"/>
    <property type="match status" value="1"/>
</dbReference>
<name>A0A1H4PWB2_9PSED</name>
<accession>A0A1H4PWB2</accession>
<comment type="cofactor">
    <cofactor evidence="11">
        <name>Zn(2+)</name>
        <dbReference type="ChEBI" id="CHEBI:29105"/>
    </cofactor>
    <text evidence="11">Binds 1 zinc ion per subunit.</text>
</comment>
<keyword evidence="8 12" id="KW-1133">Transmembrane helix</keyword>
<evidence type="ECO:0000256" key="8">
    <source>
        <dbReference type="ARBA" id="ARBA00022989"/>
    </source>
</evidence>
<gene>
    <name evidence="14" type="ORF">SAMN05216178_3507</name>
</gene>
<evidence type="ECO:0000256" key="9">
    <source>
        <dbReference type="ARBA" id="ARBA00023049"/>
    </source>
</evidence>
<feature type="transmembrane region" description="Helical" evidence="12">
    <location>
        <begin position="52"/>
        <end position="75"/>
    </location>
</feature>
<evidence type="ECO:0000256" key="4">
    <source>
        <dbReference type="ARBA" id="ARBA00022692"/>
    </source>
</evidence>
<evidence type="ECO:0000256" key="11">
    <source>
        <dbReference type="RuleBase" id="RU003983"/>
    </source>
</evidence>
<dbReference type="PANTHER" id="PTHR43221">
    <property type="entry name" value="PROTEASE HTPX"/>
    <property type="match status" value="1"/>
</dbReference>
<keyword evidence="15" id="KW-1185">Reference proteome</keyword>
<dbReference type="Pfam" id="PF01435">
    <property type="entry name" value="Peptidase_M48"/>
    <property type="match status" value="1"/>
</dbReference>
<dbReference type="InterPro" id="IPR001915">
    <property type="entry name" value="Peptidase_M48"/>
</dbReference>
<keyword evidence="9 11" id="KW-0482">Metalloprotease</keyword>
<dbReference type="CDD" id="cd07340">
    <property type="entry name" value="M48B_Htpx_like"/>
    <property type="match status" value="1"/>
</dbReference>
<dbReference type="GO" id="GO:0046872">
    <property type="term" value="F:metal ion binding"/>
    <property type="evidence" value="ECO:0007669"/>
    <property type="project" value="UniProtKB-KW"/>
</dbReference>
<protein>
    <submittedName>
        <fullName evidence="14">Zn-dependent protease with chaperone function</fullName>
    </submittedName>
</protein>
<evidence type="ECO:0000256" key="1">
    <source>
        <dbReference type="ARBA" id="ARBA00004651"/>
    </source>
</evidence>
<dbReference type="PANTHER" id="PTHR43221:SF1">
    <property type="entry name" value="PROTEASE HTPX"/>
    <property type="match status" value="1"/>
</dbReference>
<feature type="transmembrane region" description="Helical" evidence="12">
    <location>
        <begin position="218"/>
        <end position="245"/>
    </location>
</feature>
<dbReference type="RefSeq" id="WP_092315513.1">
    <property type="nucleotide sequence ID" value="NZ_FNTJ01000001.1"/>
</dbReference>
<evidence type="ECO:0000256" key="2">
    <source>
        <dbReference type="ARBA" id="ARBA00022475"/>
    </source>
</evidence>
<proteinExistence type="inferred from homology"/>
<keyword evidence="5" id="KW-0479">Metal-binding</keyword>